<dbReference type="InterPro" id="IPR036388">
    <property type="entry name" value="WH-like_DNA-bd_sf"/>
</dbReference>
<keyword evidence="5 9" id="KW-0808">Transferase</keyword>
<evidence type="ECO:0000256" key="4">
    <source>
        <dbReference type="ARBA" id="ARBA00022603"/>
    </source>
</evidence>
<dbReference type="SUPFAM" id="SSF46767">
    <property type="entry name" value="Methylated DNA-protein cysteine methyltransferase, C-terminal domain"/>
    <property type="match status" value="1"/>
</dbReference>
<evidence type="ECO:0000256" key="9">
    <source>
        <dbReference type="HAMAP-Rule" id="MF_00772"/>
    </source>
</evidence>
<comment type="function">
    <text evidence="9">Involved in the cellular defense against the biological effects of O6-methylguanine (O6-MeG) and O4-methylthymine (O4-MeT) in DNA. Repairs the methylated nucleobase in DNA by stoichiometrically transferring the methyl group to a cysteine residue in the enzyme. This is a suicide reaction: the enzyme is irreversibly inactivated.</text>
</comment>
<evidence type="ECO:0000256" key="6">
    <source>
        <dbReference type="ARBA" id="ARBA00022763"/>
    </source>
</evidence>
<dbReference type="Gene3D" id="3.30.160.70">
    <property type="entry name" value="Methylated DNA-protein cysteine methyltransferase domain"/>
    <property type="match status" value="1"/>
</dbReference>
<dbReference type="PROSITE" id="PS00374">
    <property type="entry name" value="MGMT"/>
    <property type="match status" value="1"/>
</dbReference>
<dbReference type="RefSeq" id="WP_042208949.1">
    <property type="nucleotide sequence ID" value="NZ_CP009288.1"/>
</dbReference>
<reference evidence="12 13" key="1">
    <citation type="submission" date="2014-08" db="EMBL/GenBank/DDBJ databases">
        <title>Comparative genomics of the Paenibacillus odorifer group.</title>
        <authorList>
            <person name="den Bakker H.C."/>
            <person name="Tsai Y.-C."/>
            <person name="Martin N."/>
            <person name="Korlach J."/>
            <person name="Wiedmann M."/>
        </authorList>
    </citation>
    <scope>NUCLEOTIDE SEQUENCE [LARGE SCALE GENOMIC DNA]</scope>
    <source>
        <strain evidence="12 13">DSM 1735</strain>
    </source>
</reference>
<dbReference type="Pfam" id="PF02870">
    <property type="entry name" value="Methyltransf_1N"/>
    <property type="match status" value="1"/>
</dbReference>
<dbReference type="InterPro" id="IPR014048">
    <property type="entry name" value="MethylDNA_cys_MeTrfase_DNA-bd"/>
</dbReference>
<dbReference type="InterPro" id="IPR036631">
    <property type="entry name" value="MGMT_N_sf"/>
</dbReference>
<evidence type="ECO:0000313" key="12">
    <source>
        <dbReference type="EMBL" id="AIQ10817.1"/>
    </source>
</evidence>
<dbReference type="KEGG" id="pdu:PDUR_01365"/>
<dbReference type="Pfam" id="PF01035">
    <property type="entry name" value="DNA_binding_1"/>
    <property type="match status" value="1"/>
</dbReference>
<dbReference type="GO" id="GO:0003908">
    <property type="term" value="F:methylated-DNA-[protein]-cysteine S-methyltransferase activity"/>
    <property type="evidence" value="ECO:0007669"/>
    <property type="project" value="UniProtKB-UniRule"/>
</dbReference>
<evidence type="ECO:0000256" key="3">
    <source>
        <dbReference type="ARBA" id="ARBA00022490"/>
    </source>
</evidence>
<evidence type="ECO:0000256" key="7">
    <source>
        <dbReference type="ARBA" id="ARBA00023204"/>
    </source>
</evidence>
<dbReference type="CDD" id="cd06445">
    <property type="entry name" value="ATase"/>
    <property type="match status" value="1"/>
</dbReference>
<dbReference type="OrthoDB" id="9802228at2"/>
<dbReference type="GO" id="GO:0032259">
    <property type="term" value="P:methylation"/>
    <property type="evidence" value="ECO:0007669"/>
    <property type="project" value="UniProtKB-KW"/>
</dbReference>
<dbReference type="SUPFAM" id="SSF53155">
    <property type="entry name" value="Methylated DNA-protein cysteine methyltransferase domain"/>
    <property type="match status" value="1"/>
</dbReference>
<comment type="miscellaneous">
    <text evidence="9">This enzyme catalyzes only one turnover and therefore is not strictly catalytic. According to one definition, an enzyme is a biocatalyst that acts repeatedly and over many reaction cycles.</text>
</comment>
<keyword evidence="4 9" id="KW-0489">Methyltransferase</keyword>
<sequence length="184" mass="20474">MSQKTIYRHTLSFGGRTWTLWGGADGLCRLSFQHDTEQTAKAWLDRYAPGSGVADDMRPFEEWGVIRRLEDYFAGRRPDFRELPLDLRGTAFQRQVWTALADIPYGAVITYAELAERIGRPKAMRAVGAANGRNPLPVFLPCHRVIGANGTLTGYAGGLRLKQELLELEGIAHVAAGGHERFAF</sequence>
<comment type="catalytic activity">
    <reaction evidence="1 9">
        <text>a 4-O-methyl-thymidine in DNA + L-cysteinyl-[protein] = a thymidine in DNA + S-methyl-L-cysteinyl-[protein]</text>
        <dbReference type="Rhea" id="RHEA:53428"/>
        <dbReference type="Rhea" id="RHEA-COMP:10131"/>
        <dbReference type="Rhea" id="RHEA-COMP:10132"/>
        <dbReference type="Rhea" id="RHEA-COMP:13555"/>
        <dbReference type="Rhea" id="RHEA-COMP:13556"/>
        <dbReference type="ChEBI" id="CHEBI:29950"/>
        <dbReference type="ChEBI" id="CHEBI:82612"/>
        <dbReference type="ChEBI" id="CHEBI:137386"/>
        <dbReference type="ChEBI" id="CHEBI:137387"/>
        <dbReference type="EC" id="2.1.1.63"/>
    </reaction>
</comment>
<evidence type="ECO:0000313" key="13">
    <source>
        <dbReference type="Proteomes" id="UP000029409"/>
    </source>
</evidence>
<dbReference type="EMBL" id="CP009288">
    <property type="protein sequence ID" value="AIQ10817.1"/>
    <property type="molecule type" value="Genomic_DNA"/>
</dbReference>
<keyword evidence="13" id="KW-1185">Reference proteome</keyword>
<evidence type="ECO:0000256" key="5">
    <source>
        <dbReference type="ARBA" id="ARBA00022679"/>
    </source>
</evidence>
<keyword evidence="6 9" id="KW-0227">DNA damage</keyword>
<evidence type="ECO:0000256" key="2">
    <source>
        <dbReference type="ARBA" id="ARBA00008711"/>
    </source>
</evidence>
<accession>A0A089HI80</accession>
<evidence type="ECO:0000259" key="10">
    <source>
        <dbReference type="Pfam" id="PF01035"/>
    </source>
</evidence>
<dbReference type="STRING" id="44251.PDUR_01365"/>
<dbReference type="PANTHER" id="PTHR10815">
    <property type="entry name" value="METHYLATED-DNA--PROTEIN-CYSTEINE METHYLTRANSFERASE"/>
    <property type="match status" value="1"/>
</dbReference>
<dbReference type="FunFam" id="1.10.10.10:FF:000214">
    <property type="entry name" value="Methylated-DNA--protein-cysteine methyltransferase"/>
    <property type="match status" value="1"/>
</dbReference>
<dbReference type="EC" id="2.1.1.63" evidence="9"/>
<dbReference type="InterPro" id="IPR001497">
    <property type="entry name" value="MethylDNA_cys_MeTrfase_AS"/>
</dbReference>
<dbReference type="InterPro" id="IPR036217">
    <property type="entry name" value="MethylDNA_cys_MeTrfase_DNAb"/>
</dbReference>
<proteinExistence type="inferred from homology"/>
<dbReference type="PANTHER" id="PTHR10815:SF5">
    <property type="entry name" value="METHYLATED-DNA--PROTEIN-CYSTEINE METHYLTRANSFERASE"/>
    <property type="match status" value="1"/>
</dbReference>
<name>A0A089HI80_PAEDU</name>
<dbReference type="eggNOG" id="COG0350">
    <property type="taxonomic scope" value="Bacteria"/>
</dbReference>
<dbReference type="InterPro" id="IPR023546">
    <property type="entry name" value="MGMT"/>
</dbReference>
<feature type="domain" description="Methylated-DNA-[protein]-cysteine S-methyltransferase DNA binding" evidence="10">
    <location>
        <begin position="91"/>
        <end position="171"/>
    </location>
</feature>
<organism evidence="12 13">
    <name type="scientific">Paenibacillus durus</name>
    <name type="common">Paenibacillus azotofixans</name>
    <dbReference type="NCBI Taxonomy" id="44251"/>
    <lineage>
        <taxon>Bacteria</taxon>
        <taxon>Bacillati</taxon>
        <taxon>Bacillota</taxon>
        <taxon>Bacilli</taxon>
        <taxon>Bacillales</taxon>
        <taxon>Paenibacillaceae</taxon>
        <taxon>Paenibacillus</taxon>
    </lineage>
</organism>
<comment type="catalytic activity">
    <reaction evidence="8 9">
        <text>a 6-O-methyl-2'-deoxyguanosine in DNA + L-cysteinyl-[protein] = S-methyl-L-cysteinyl-[protein] + a 2'-deoxyguanosine in DNA</text>
        <dbReference type="Rhea" id="RHEA:24000"/>
        <dbReference type="Rhea" id="RHEA-COMP:10131"/>
        <dbReference type="Rhea" id="RHEA-COMP:10132"/>
        <dbReference type="Rhea" id="RHEA-COMP:11367"/>
        <dbReference type="Rhea" id="RHEA-COMP:11368"/>
        <dbReference type="ChEBI" id="CHEBI:29950"/>
        <dbReference type="ChEBI" id="CHEBI:82612"/>
        <dbReference type="ChEBI" id="CHEBI:85445"/>
        <dbReference type="ChEBI" id="CHEBI:85448"/>
        <dbReference type="EC" id="2.1.1.63"/>
    </reaction>
</comment>
<comment type="similarity">
    <text evidence="2 9">Belongs to the MGMT family.</text>
</comment>
<feature type="domain" description="Methylguanine DNA methyltransferase ribonuclease-like" evidence="11">
    <location>
        <begin position="25"/>
        <end position="87"/>
    </location>
</feature>
<dbReference type="Proteomes" id="UP000029409">
    <property type="component" value="Chromosome"/>
</dbReference>
<dbReference type="Gene3D" id="1.10.10.10">
    <property type="entry name" value="Winged helix-like DNA-binding domain superfamily/Winged helix DNA-binding domain"/>
    <property type="match status" value="1"/>
</dbReference>
<keyword evidence="7 9" id="KW-0234">DNA repair</keyword>
<evidence type="ECO:0000259" key="11">
    <source>
        <dbReference type="Pfam" id="PF02870"/>
    </source>
</evidence>
<evidence type="ECO:0000256" key="1">
    <source>
        <dbReference type="ARBA" id="ARBA00001286"/>
    </source>
</evidence>
<dbReference type="NCBIfam" id="TIGR00589">
    <property type="entry name" value="ogt"/>
    <property type="match status" value="1"/>
</dbReference>
<evidence type="ECO:0000256" key="8">
    <source>
        <dbReference type="ARBA" id="ARBA00049348"/>
    </source>
</evidence>
<protein>
    <recommendedName>
        <fullName evidence="9">Methylated-DNA--protein-cysteine methyltransferase</fullName>
        <ecNumber evidence="9">2.1.1.63</ecNumber>
    </recommendedName>
    <alternativeName>
        <fullName evidence="9">6-O-methylguanine-DNA methyltransferase</fullName>
        <shortName evidence="9">MGMT</shortName>
    </alternativeName>
    <alternativeName>
        <fullName evidence="9">O-6-methylguanine-DNA-alkyltransferase</fullName>
    </alternativeName>
</protein>
<dbReference type="HAMAP" id="MF_00772">
    <property type="entry name" value="OGT"/>
    <property type="match status" value="1"/>
</dbReference>
<keyword evidence="3 9" id="KW-0963">Cytoplasm</keyword>
<comment type="subcellular location">
    <subcellularLocation>
        <location evidence="9">Cytoplasm</location>
    </subcellularLocation>
</comment>
<dbReference type="GO" id="GO:0006307">
    <property type="term" value="P:DNA alkylation repair"/>
    <property type="evidence" value="ECO:0007669"/>
    <property type="project" value="UniProtKB-UniRule"/>
</dbReference>
<gene>
    <name evidence="12" type="ORF">PDUR_01365</name>
</gene>
<dbReference type="GO" id="GO:0005737">
    <property type="term" value="C:cytoplasm"/>
    <property type="evidence" value="ECO:0007669"/>
    <property type="project" value="UniProtKB-SubCell"/>
</dbReference>
<dbReference type="InterPro" id="IPR008332">
    <property type="entry name" value="MethylG_MeTrfase_N"/>
</dbReference>
<dbReference type="AlphaFoldDB" id="A0A089HI80"/>
<feature type="active site" description="Nucleophile; methyl group acceptor" evidence="9">
    <location>
        <position position="142"/>
    </location>
</feature>